<evidence type="ECO:0000256" key="2">
    <source>
        <dbReference type="ARBA" id="ARBA00019232"/>
    </source>
</evidence>
<dbReference type="PATRIC" id="fig|1121014.3.peg.2463"/>
<comment type="similarity">
    <text evidence="1 3">Belongs to the peptidase S26 family.</text>
</comment>
<dbReference type="Pfam" id="PF10502">
    <property type="entry name" value="Peptidase_S26"/>
    <property type="match status" value="1"/>
</dbReference>
<feature type="domain" description="Peptidase S26" evidence="5">
    <location>
        <begin position="37"/>
        <end position="165"/>
    </location>
</feature>
<keyword evidence="3" id="KW-0378">Hydrolase</keyword>
<reference evidence="6 7" key="2">
    <citation type="journal article" date="2015" name="Stand. Genomic Sci.">
        <title>High quality draft genomic sequence of Arenimonas donghaensis DSM 18148(T).</title>
        <authorList>
            <person name="Chen F."/>
            <person name="Wang H."/>
            <person name="Cao Y."/>
            <person name="Li X."/>
            <person name="Wang G."/>
        </authorList>
    </citation>
    <scope>NUCLEOTIDE SEQUENCE [LARGE SCALE GENOMIC DNA]</scope>
    <source>
        <strain evidence="6 7">HO3-R19</strain>
    </source>
</reference>
<keyword evidence="7" id="KW-1185">Reference proteome</keyword>
<dbReference type="NCBIfam" id="TIGR02227">
    <property type="entry name" value="sigpep_I_bact"/>
    <property type="match status" value="1"/>
</dbReference>
<reference evidence="7" key="1">
    <citation type="submission" date="2013-08" db="EMBL/GenBank/DDBJ databases">
        <title>Genome sequencing of Arenimonas donghaensis.</title>
        <authorList>
            <person name="Chen F."/>
            <person name="Wang G."/>
        </authorList>
    </citation>
    <scope>NUCLEOTIDE SEQUENCE [LARGE SCALE GENOMIC DNA]</scope>
    <source>
        <strain evidence="7">HO3-R19</strain>
    </source>
</reference>
<comment type="caution">
    <text evidence="6">The sequence shown here is derived from an EMBL/GenBank/DDBJ whole genome shotgun (WGS) entry which is preliminary data.</text>
</comment>
<evidence type="ECO:0000313" key="6">
    <source>
        <dbReference type="EMBL" id="KFL35631.1"/>
    </source>
</evidence>
<dbReference type="GO" id="GO:0009003">
    <property type="term" value="F:signal peptidase activity"/>
    <property type="evidence" value="ECO:0007669"/>
    <property type="project" value="UniProtKB-EC"/>
</dbReference>
<evidence type="ECO:0000313" key="7">
    <source>
        <dbReference type="Proteomes" id="UP000029085"/>
    </source>
</evidence>
<dbReference type="GO" id="GO:0004252">
    <property type="term" value="F:serine-type endopeptidase activity"/>
    <property type="evidence" value="ECO:0007669"/>
    <property type="project" value="InterPro"/>
</dbReference>
<comment type="catalytic activity">
    <reaction evidence="3">
        <text>Cleavage of hydrophobic, N-terminal signal or leader sequences from secreted and periplasmic proteins.</text>
        <dbReference type="EC" id="3.4.21.89"/>
    </reaction>
</comment>
<dbReference type="GO" id="GO:0006465">
    <property type="term" value="P:signal peptide processing"/>
    <property type="evidence" value="ECO:0007669"/>
    <property type="project" value="InterPro"/>
</dbReference>
<dbReference type="EC" id="3.4.21.89" evidence="3"/>
<dbReference type="GO" id="GO:0016020">
    <property type="term" value="C:membrane"/>
    <property type="evidence" value="ECO:0007669"/>
    <property type="project" value="UniProtKB-SubCell"/>
</dbReference>
<gene>
    <name evidence="6" type="ORF">N788_07805</name>
</gene>
<evidence type="ECO:0000256" key="3">
    <source>
        <dbReference type="RuleBase" id="RU362042"/>
    </source>
</evidence>
<dbReference type="AlphaFoldDB" id="A0A087MFH8"/>
<dbReference type="PANTHER" id="PTHR43390">
    <property type="entry name" value="SIGNAL PEPTIDASE I"/>
    <property type="match status" value="1"/>
</dbReference>
<accession>A0A087MFH8</accession>
<keyword evidence="3" id="KW-0645">Protease</keyword>
<feature type="signal peptide" evidence="4">
    <location>
        <begin position="1"/>
        <end position="16"/>
    </location>
</feature>
<proteinExistence type="inferred from homology"/>
<comment type="subcellular location">
    <subcellularLocation>
        <location evidence="3">Membrane</location>
        <topology evidence="3">Multi-pass membrane protein</topology>
    </subcellularLocation>
</comment>
<protein>
    <recommendedName>
        <fullName evidence="2 3">Signal peptidase I</fullName>
        <ecNumber evidence="3">3.4.21.89</ecNumber>
    </recommendedName>
</protein>
<evidence type="ECO:0000256" key="1">
    <source>
        <dbReference type="ARBA" id="ARBA00009370"/>
    </source>
</evidence>
<organism evidence="6 7">
    <name type="scientific">Arenimonas donghaensis DSM 18148 = HO3-R19</name>
    <dbReference type="NCBI Taxonomy" id="1121014"/>
    <lineage>
        <taxon>Bacteria</taxon>
        <taxon>Pseudomonadati</taxon>
        <taxon>Pseudomonadota</taxon>
        <taxon>Gammaproteobacteria</taxon>
        <taxon>Lysobacterales</taxon>
        <taxon>Lysobacteraceae</taxon>
        <taxon>Arenimonas</taxon>
    </lineage>
</organism>
<dbReference type="CDD" id="cd06530">
    <property type="entry name" value="S26_SPase_I"/>
    <property type="match status" value="1"/>
</dbReference>
<name>A0A087MFH8_9GAMM</name>
<dbReference type="InterPro" id="IPR000223">
    <property type="entry name" value="Pept_S26A_signal_pept_1"/>
</dbReference>
<feature type="chain" id="PRO_5001826147" description="Signal peptidase I" evidence="4">
    <location>
        <begin position="17"/>
        <end position="168"/>
    </location>
</feature>
<dbReference type="EMBL" id="AVCJ01000050">
    <property type="protein sequence ID" value="KFL35631.1"/>
    <property type="molecule type" value="Genomic_DNA"/>
</dbReference>
<dbReference type="Gene3D" id="2.10.109.10">
    <property type="entry name" value="Umud Fragment, subunit A"/>
    <property type="match status" value="1"/>
</dbReference>
<evidence type="ECO:0000256" key="4">
    <source>
        <dbReference type="SAM" id="SignalP"/>
    </source>
</evidence>
<sequence>MAVFGVAALCIAAAWAINPFDTAARDLGARLWGRLAMPVPDAGMTPTLPVGYELVVDTRAYGRRVPASGDLLVYLHDGQPRVGRVVAGPGQSVALRLGDLFVNGALQPPVEGLDLETGAGRGRELEDTPVPPGHVFVLGDARDQATDSRHHGPVPRKRWVGKVVAVRR</sequence>
<dbReference type="STRING" id="1121014.N788_07805"/>
<dbReference type="InterPro" id="IPR036286">
    <property type="entry name" value="LexA/Signal_pep-like_sf"/>
</dbReference>
<dbReference type="PANTHER" id="PTHR43390:SF1">
    <property type="entry name" value="CHLOROPLAST PROCESSING PEPTIDASE"/>
    <property type="match status" value="1"/>
</dbReference>
<dbReference type="Proteomes" id="UP000029085">
    <property type="component" value="Unassembled WGS sequence"/>
</dbReference>
<evidence type="ECO:0000259" key="5">
    <source>
        <dbReference type="Pfam" id="PF10502"/>
    </source>
</evidence>
<keyword evidence="4" id="KW-0732">Signal</keyword>
<dbReference type="InterPro" id="IPR019533">
    <property type="entry name" value="Peptidase_S26"/>
</dbReference>
<dbReference type="SUPFAM" id="SSF51306">
    <property type="entry name" value="LexA/Signal peptidase"/>
    <property type="match status" value="1"/>
</dbReference>
<dbReference type="PRINTS" id="PR00727">
    <property type="entry name" value="LEADERPTASE"/>
</dbReference>